<gene>
    <name evidence="2" type="primary">BnaC09g36550D</name>
    <name evidence="2" type="ORF">GSBRNA2T00041180001</name>
</gene>
<accession>A0A078JDJ2</accession>
<reference evidence="2 3" key="1">
    <citation type="journal article" date="2014" name="Science">
        <title>Plant genetics. Early allopolyploid evolution in the post-Neolithic Brassica napus oilseed genome.</title>
        <authorList>
            <person name="Chalhoub B."/>
            <person name="Denoeud F."/>
            <person name="Liu S."/>
            <person name="Parkin I.A."/>
            <person name="Tang H."/>
            <person name="Wang X."/>
            <person name="Chiquet J."/>
            <person name="Belcram H."/>
            <person name="Tong C."/>
            <person name="Samans B."/>
            <person name="Correa M."/>
            <person name="Da Silva C."/>
            <person name="Just J."/>
            <person name="Falentin C."/>
            <person name="Koh C.S."/>
            <person name="Le Clainche I."/>
            <person name="Bernard M."/>
            <person name="Bento P."/>
            <person name="Noel B."/>
            <person name="Labadie K."/>
            <person name="Alberti A."/>
            <person name="Charles M."/>
            <person name="Arnaud D."/>
            <person name="Guo H."/>
            <person name="Daviaud C."/>
            <person name="Alamery S."/>
            <person name="Jabbari K."/>
            <person name="Zhao M."/>
            <person name="Edger P.P."/>
            <person name="Chelaifa H."/>
            <person name="Tack D."/>
            <person name="Lassalle G."/>
            <person name="Mestiri I."/>
            <person name="Schnel N."/>
            <person name="Le Paslier M.C."/>
            <person name="Fan G."/>
            <person name="Renault V."/>
            <person name="Bayer P.E."/>
            <person name="Golicz A.A."/>
            <person name="Manoli S."/>
            <person name="Lee T.H."/>
            <person name="Thi V.H."/>
            <person name="Chalabi S."/>
            <person name="Hu Q."/>
            <person name="Fan C."/>
            <person name="Tollenaere R."/>
            <person name="Lu Y."/>
            <person name="Battail C."/>
            <person name="Shen J."/>
            <person name="Sidebottom C.H."/>
            <person name="Wang X."/>
            <person name="Canaguier A."/>
            <person name="Chauveau A."/>
            <person name="Berard A."/>
            <person name="Deniot G."/>
            <person name="Guan M."/>
            <person name="Liu Z."/>
            <person name="Sun F."/>
            <person name="Lim Y.P."/>
            <person name="Lyons E."/>
            <person name="Town C.D."/>
            <person name="Bancroft I."/>
            <person name="Wang X."/>
            <person name="Meng J."/>
            <person name="Ma J."/>
            <person name="Pires J.C."/>
            <person name="King G.J."/>
            <person name="Brunel D."/>
            <person name="Delourme R."/>
            <person name="Renard M."/>
            <person name="Aury J.M."/>
            <person name="Adams K.L."/>
            <person name="Batley J."/>
            <person name="Snowdon R.J."/>
            <person name="Tost J."/>
            <person name="Edwards D."/>
            <person name="Zhou Y."/>
            <person name="Hua W."/>
            <person name="Sharpe A.G."/>
            <person name="Paterson A.H."/>
            <person name="Guan C."/>
            <person name="Wincker P."/>
        </authorList>
    </citation>
    <scope>NUCLEOTIDE SEQUENCE [LARGE SCALE GENOMIC DNA]</scope>
    <source>
        <strain evidence="3">cv. Darmor-bzh</strain>
    </source>
</reference>
<protein>
    <submittedName>
        <fullName evidence="2">BnaC09g36550D protein</fullName>
    </submittedName>
</protein>
<name>A0A078JDJ2_BRANA</name>
<dbReference type="Gramene" id="CDY64395">
    <property type="protein sequence ID" value="CDY64395"/>
    <property type="gene ID" value="GSBRNA2T00041180001"/>
</dbReference>
<feature type="chain" id="PRO_5001739396" evidence="1">
    <location>
        <begin position="27"/>
        <end position="160"/>
    </location>
</feature>
<evidence type="ECO:0000313" key="2">
    <source>
        <dbReference type="EMBL" id="CDY64395.1"/>
    </source>
</evidence>
<dbReference type="EMBL" id="LK034454">
    <property type="protein sequence ID" value="CDY64395.1"/>
    <property type="molecule type" value="Genomic_DNA"/>
</dbReference>
<feature type="signal peptide" evidence="1">
    <location>
        <begin position="1"/>
        <end position="26"/>
    </location>
</feature>
<dbReference type="PaxDb" id="3708-A0A078JDJ2"/>
<keyword evidence="3" id="KW-1185">Reference proteome</keyword>
<sequence>MVNQAAVAAFYLLVLAILSNFQLSASSLVCGKVSCLDCLRDFDFSGIKILLKCDGTCDHHGGLKRIVPRIGYSSILSSGESGSLILKSYTTFSEVIKSKHESEVLTTSNPLSFSLSCPKPTGDHIGNIIGDSKTIDFPGTGGFGFPPASFFPFLTIIGIP</sequence>
<evidence type="ECO:0000313" key="3">
    <source>
        <dbReference type="Proteomes" id="UP000028999"/>
    </source>
</evidence>
<organism evidence="2 3">
    <name type="scientific">Brassica napus</name>
    <name type="common">Rape</name>
    <dbReference type="NCBI Taxonomy" id="3708"/>
    <lineage>
        <taxon>Eukaryota</taxon>
        <taxon>Viridiplantae</taxon>
        <taxon>Streptophyta</taxon>
        <taxon>Embryophyta</taxon>
        <taxon>Tracheophyta</taxon>
        <taxon>Spermatophyta</taxon>
        <taxon>Magnoliopsida</taxon>
        <taxon>eudicotyledons</taxon>
        <taxon>Gunneridae</taxon>
        <taxon>Pentapetalae</taxon>
        <taxon>rosids</taxon>
        <taxon>malvids</taxon>
        <taxon>Brassicales</taxon>
        <taxon>Brassicaceae</taxon>
        <taxon>Brassiceae</taxon>
        <taxon>Brassica</taxon>
    </lineage>
</organism>
<dbReference type="Proteomes" id="UP000028999">
    <property type="component" value="Unassembled WGS sequence"/>
</dbReference>
<dbReference type="AlphaFoldDB" id="A0A078JDJ2"/>
<keyword evidence="1" id="KW-0732">Signal</keyword>
<dbReference type="OMA" id="VKCAGDG"/>
<dbReference type="STRING" id="3708.A0A078JDJ2"/>
<proteinExistence type="predicted"/>
<evidence type="ECO:0000256" key="1">
    <source>
        <dbReference type="SAM" id="SignalP"/>
    </source>
</evidence>